<dbReference type="PANTHER" id="PTHR30537:SF66">
    <property type="entry name" value="IRON-REGULATED VIRULENCE REGULATORY PROTEIN IRGB"/>
    <property type="match status" value="1"/>
</dbReference>
<dbReference type="GeneID" id="57343907"/>
<evidence type="ECO:0000256" key="1">
    <source>
        <dbReference type="ARBA" id="ARBA00009437"/>
    </source>
</evidence>
<dbReference type="Gene3D" id="3.40.190.290">
    <property type="match status" value="1"/>
</dbReference>
<dbReference type="Proteomes" id="UP001468095">
    <property type="component" value="Unassembled WGS sequence"/>
</dbReference>
<dbReference type="GO" id="GO:0006351">
    <property type="term" value="P:DNA-templated transcription"/>
    <property type="evidence" value="ECO:0007669"/>
    <property type="project" value="TreeGrafter"/>
</dbReference>
<dbReference type="Pfam" id="PF00126">
    <property type="entry name" value="HTH_1"/>
    <property type="match status" value="1"/>
</dbReference>
<dbReference type="SUPFAM" id="SSF46785">
    <property type="entry name" value="Winged helix' DNA-binding domain"/>
    <property type="match status" value="1"/>
</dbReference>
<dbReference type="GO" id="GO:0043565">
    <property type="term" value="F:sequence-specific DNA binding"/>
    <property type="evidence" value="ECO:0007669"/>
    <property type="project" value="TreeGrafter"/>
</dbReference>
<organism evidence="7 8">
    <name type="scientific">Pantoea brenneri</name>
    <dbReference type="NCBI Taxonomy" id="472694"/>
    <lineage>
        <taxon>Bacteria</taxon>
        <taxon>Pseudomonadati</taxon>
        <taxon>Pseudomonadota</taxon>
        <taxon>Gammaproteobacteria</taxon>
        <taxon>Enterobacterales</taxon>
        <taxon>Erwiniaceae</taxon>
        <taxon>Pantoea</taxon>
    </lineage>
</organism>
<dbReference type="FunFam" id="1.10.10.10:FF:000001">
    <property type="entry name" value="LysR family transcriptional regulator"/>
    <property type="match status" value="1"/>
</dbReference>
<reference evidence="7 8" key="1">
    <citation type="submission" date="2020-05" db="EMBL/GenBank/DDBJ databases">
        <title>Whole Genome Sequences of Enterobacteriales Associated with the International Space Station.</title>
        <authorList>
            <person name="Bharadwaj A."/>
            <person name="Daudu R."/>
            <person name="Singh N."/>
            <person name="Wood J."/>
            <person name="Debieu M."/>
            <person name="Mason C."/>
            <person name="Wang C."/>
            <person name="Venkateswaran K."/>
        </authorList>
    </citation>
    <scope>NUCLEOTIDE SEQUENCE [LARGE SCALE GENOMIC DNA]</scope>
    <source>
        <strain evidence="7 8">IF5SW-B1</strain>
    </source>
</reference>
<dbReference type="Pfam" id="PF03466">
    <property type="entry name" value="LysR_substrate"/>
    <property type="match status" value="1"/>
</dbReference>
<evidence type="ECO:0000256" key="4">
    <source>
        <dbReference type="ARBA" id="ARBA00023163"/>
    </source>
</evidence>
<dbReference type="GO" id="GO:0003700">
    <property type="term" value="F:DNA-binding transcription factor activity"/>
    <property type="evidence" value="ECO:0007669"/>
    <property type="project" value="InterPro"/>
</dbReference>
<dbReference type="SUPFAM" id="SSF53850">
    <property type="entry name" value="Periplasmic binding protein-like II"/>
    <property type="match status" value="1"/>
</dbReference>
<keyword evidence="9" id="KW-1185">Reference proteome</keyword>
<dbReference type="PROSITE" id="PS50931">
    <property type="entry name" value="HTH_LYSR"/>
    <property type="match status" value="1"/>
</dbReference>
<keyword evidence="4" id="KW-0804">Transcription</keyword>
<dbReference type="CDD" id="cd08422">
    <property type="entry name" value="PBP2_CrgA_like"/>
    <property type="match status" value="1"/>
</dbReference>
<sequence>MLNLQRVAMFVAVVESGSFTAAAASLGQTKAAVSFSLRQLEAELGVSLLLRTTRRLALTAAGDTFYRRSVTLLQDAQGMLDDVQRDHRGLTGELHITSTPEYGVQMIIPALTAFQRRHPDLRIRHVASTATDDLISGRFDVAIRLGRLADSTHRAALLDRFAILPVASPEWLNHHPVDSLSALAQADWIVHNRLTDPLRWQLSGPDGQRVPFEITRPVRFSADSAAALMAFALQGNGVALLPAWLVSEAIERGSLCHLLPDYAFPMQGIYAVYPDTRHVAEKVRGFIDFLRQRIALSAGQGS</sequence>
<evidence type="ECO:0000259" key="5">
    <source>
        <dbReference type="PROSITE" id="PS50931"/>
    </source>
</evidence>
<dbReference type="PANTHER" id="PTHR30537">
    <property type="entry name" value="HTH-TYPE TRANSCRIPTIONAL REGULATOR"/>
    <property type="match status" value="1"/>
</dbReference>
<keyword evidence="2" id="KW-0805">Transcription regulation</keyword>
<keyword evidence="3" id="KW-0238">DNA-binding</keyword>
<dbReference type="Gene3D" id="1.10.10.10">
    <property type="entry name" value="Winged helix-like DNA-binding domain superfamily/Winged helix DNA-binding domain"/>
    <property type="match status" value="1"/>
</dbReference>
<reference evidence="6 9" key="2">
    <citation type="submission" date="2024-04" db="EMBL/GenBank/DDBJ databases">
        <authorList>
            <person name="Suleimanova A.D."/>
            <person name="Pudova D.S."/>
            <person name="Shagimardanova E.I."/>
            <person name="Sharipova M.R."/>
        </authorList>
    </citation>
    <scope>NUCLEOTIDE SEQUENCE [LARGE SCALE GENOMIC DNA]</scope>
    <source>
        <strain evidence="6 9">3.1</strain>
    </source>
</reference>
<dbReference type="RefSeq" id="WP_031376902.1">
    <property type="nucleotide sequence ID" value="NZ_CAUQFK010000074.1"/>
</dbReference>
<evidence type="ECO:0000313" key="8">
    <source>
        <dbReference type="Proteomes" id="UP000566985"/>
    </source>
</evidence>
<proteinExistence type="inferred from homology"/>
<evidence type="ECO:0000256" key="2">
    <source>
        <dbReference type="ARBA" id="ARBA00023015"/>
    </source>
</evidence>
<dbReference type="EMBL" id="JBCGBG010000001">
    <property type="protein sequence ID" value="MEL7695102.1"/>
    <property type="molecule type" value="Genomic_DNA"/>
</dbReference>
<dbReference type="AlphaFoldDB" id="A0A7Y6NB27"/>
<comment type="caution">
    <text evidence="7">The sequence shown here is derived from an EMBL/GenBank/DDBJ whole genome shotgun (WGS) entry which is preliminary data.</text>
</comment>
<gene>
    <name evidence="6" type="ORF">AABB92_05425</name>
    <name evidence="7" type="ORF">HU668_02075</name>
</gene>
<dbReference type="EMBL" id="JABWPM010000001">
    <property type="protein sequence ID" value="NUY95242.1"/>
    <property type="molecule type" value="Genomic_DNA"/>
</dbReference>
<name>A0A7Y6NB27_9GAMM</name>
<evidence type="ECO:0000256" key="3">
    <source>
        <dbReference type="ARBA" id="ARBA00023125"/>
    </source>
</evidence>
<evidence type="ECO:0000313" key="9">
    <source>
        <dbReference type="Proteomes" id="UP001468095"/>
    </source>
</evidence>
<accession>A0A7Y6NB27</accession>
<comment type="similarity">
    <text evidence="1">Belongs to the LysR transcriptional regulatory family.</text>
</comment>
<evidence type="ECO:0000313" key="6">
    <source>
        <dbReference type="EMBL" id="MEL7695102.1"/>
    </source>
</evidence>
<dbReference type="InterPro" id="IPR036390">
    <property type="entry name" value="WH_DNA-bd_sf"/>
</dbReference>
<dbReference type="InterPro" id="IPR005119">
    <property type="entry name" value="LysR_subst-bd"/>
</dbReference>
<dbReference type="InterPro" id="IPR000847">
    <property type="entry name" value="LysR_HTH_N"/>
</dbReference>
<feature type="domain" description="HTH lysR-type" evidence="5">
    <location>
        <begin position="2"/>
        <end position="59"/>
    </location>
</feature>
<dbReference type="InterPro" id="IPR036388">
    <property type="entry name" value="WH-like_DNA-bd_sf"/>
</dbReference>
<protein>
    <submittedName>
        <fullName evidence="7">LysR family transcriptional regulator</fullName>
    </submittedName>
</protein>
<evidence type="ECO:0000313" key="7">
    <source>
        <dbReference type="EMBL" id="NUY95242.1"/>
    </source>
</evidence>
<dbReference type="Proteomes" id="UP000566985">
    <property type="component" value="Unassembled WGS sequence"/>
</dbReference>
<dbReference type="InterPro" id="IPR058163">
    <property type="entry name" value="LysR-type_TF_proteobact-type"/>
</dbReference>